<proteinExistence type="predicted"/>
<dbReference type="SUPFAM" id="SSF144232">
    <property type="entry name" value="HIT/MYND zinc finger-like"/>
    <property type="match status" value="1"/>
</dbReference>
<dbReference type="Proteomes" id="UP000807306">
    <property type="component" value="Unassembled WGS sequence"/>
</dbReference>
<reference evidence="6" key="1">
    <citation type="submission" date="2020-11" db="EMBL/GenBank/DDBJ databases">
        <authorList>
            <consortium name="DOE Joint Genome Institute"/>
            <person name="Ahrendt S."/>
            <person name="Riley R."/>
            <person name="Andreopoulos W."/>
            <person name="Labutti K."/>
            <person name="Pangilinan J."/>
            <person name="Ruiz-Duenas F.J."/>
            <person name="Barrasa J.M."/>
            <person name="Sanchez-Garcia M."/>
            <person name="Camarero S."/>
            <person name="Miyauchi S."/>
            <person name="Serrano A."/>
            <person name="Linde D."/>
            <person name="Babiker R."/>
            <person name="Drula E."/>
            <person name="Ayuso-Fernandez I."/>
            <person name="Pacheco R."/>
            <person name="Padilla G."/>
            <person name="Ferreira P."/>
            <person name="Barriuso J."/>
            <person name="Kellner H."/>
            <person name="Castanera R."/>
            <person name="Alfaro M."/>
            <person name="Ramirez L."/>
            <person name="Pisabarro A.G."/>
            <person name="Kuo A."/>
            <person name="Tritt A."/>
            <person name="Lipzen A."/>
            <person name="He G."/>
            <person name="Yan M."/>
            <person name="Ng V."/>
            <person name="Cullen D."/>
            <person name="Martin F."/>
            <person name="Rosso M.-N."/>
            <person name="Henrissat B."/>
            <person name="Hibbett D."/>
            <person name="Martinez A.T."/>
            <person name="Grigoriev I.V."/>
        </authorList>
    </citation>
    <scope>NUCLEOTIDE SEQUENCE</scope>
    <source>
        <strain evidence="6">CBS 506.95</strain>
    </source>
</reference>
<dbReference type="AlphaFoldDB" id="A0A9P6JKK7"/>
<dbReference type="PROSITE" id="PS50865">
    <property type="entry name" value="ZF_MYND_2"/>
    <property type="match status" value="1"/>
</dbReference>
<accession>A0A9P6JKK7</accession>
<name>A0A9P6JKK7_9AGAR</name>
<keyword evidence="2 4" id="KW-0863">Zinc-finger</keyword>
<evidence type="ECO:0000313" key="7">
    <source>
        <dbReference type="Proteomes" id="UP000807306"/>
    </source>
</evidence>
<dbReference type="EMBL" id="MU157907">
    <property type="protein sequence ID" value="KAF9523940.1"/>
    <property type="molecule type" value="Genomic_DNA"/>
</dbReference>
<dbReference type="GO" id="GO:0008270">
    <property type="term" value="F:zinc ion binding"/>
    <property type="evidence" value="ECO:0007669"/>
    <property type="project" value="UniProtKB-KW"/>
</dbReference>
<sequence>MPTKKCAVCKKTSGPSYQPLQKCSRCQSQVYCGRECQTADWPNHKAACKAVLTNGEPWYEAYRKCKDGTRHEGVLELITWSCPKEGTGWGHCFEEESADMKEKFEVKYGGDEKRFYNYWPQGFRWTCCGMEGDMKYGCDHHGTGKKPCTCDFCRMGQALPDRIYNEQSAGRMGLQLARGPDPRSYSASHAAMATSMRAMMGLDEASDDE</sequence>
<evidence type="ECO:0000256" key="1">
    <source>
        <dbReference type="ARBA" id="ARBA00022723"/>
    </source>
</evidence>
<evidence type="ECO:0000259" key="5">
    <source>
        <dbReference type="PROSITE" id="PS50865"/>
    </source>
</evidence>
<keyword evidence="3" id="KW-0862">Zinc</keyword>
<keyword evidence="1" id="KW-0479">Metal-binding</keyword>
<dbReference type="OrthoDB" id="432970at2759"/>
<organism evidence="6 7">
    <name type="scientific">Crepidotus variabilis</name>
    <dbReference type="NCBI Taxonomy" id="179855"/>
    <lineage>
        <taxon>Eukaryota</taxon>
        <taxon>Fungi</taxon>
        <taxon>Dikarya</taxon>
        <taxon>Basidiomycota</taxon>
        <taxon>Agaricomycotina</taxon>
        <taxon>Agaricomycetes</taxon>
        <taxon>Agaricomycetidae</taxon>
        <taxon>Agaricales</taxon>
        <taxon>Agaricineae</taxon>
        <taxon>Crepidotaceae</taxon>
        <taxon>Crepidotus</taxon>
    </lineage>
</organism>
<dbReference type="Pfam" id="PF01753">
    <property type="entry name" value="zf-MYND"/>
    <property type="match status" value="1"/>
</dbReference>
<dbReference type="PROSITE" id="PS01360">
    <property type="entry name" value="ZF_MYND_1"/>
    <property type="match status" value="1"/>
</dbReference>
<keyword evidence="7" id="KW-1185">Reference proteome</keyword>
<protein>
    <recommendedName>
        <fullName evidence="5">MYND-type domain-containing protein</fullName>
    </recommendedName>
</protein>
<dbReference type="InterPro" id="IPR002893">
    <property type="entry name" value="Znf_MYND"/>
</dbReference>
<dbReference type="Gene3D" id="6.10.140.2220">
    <property type="match status" value="1"/>
</dbReference>
<evidence type="ECO:0000256" key="3">
    <source>
        <dbReference type="ARBA" id="ARBA00022833"/>
    </source>
</evidence>
<evidence type="ECO:0000256" key="2">
    <source>
        <dbReference type="ARBA" id="ARBA00022771"/>
    </source>
</evidence>
<comment type="caution">
    <text evidence="6">The sequence shown here is derived from an EMBL/GenBank/DDBJ whole genome shotgun (WGS) entry which is preliminary data.</text>
</comment>
<feature type="domain" description="MYND-type" evidence="5">
    <location>
        <begin position="6"/>
        <end position="48"/>
    </location>
</feature>
<evidence type="ECO:0000256" key="4">
    <source>
        <dbReference type="PROSITE-ProRule" id="PRU00134"/>
    </source>
</evidence>
<evidence type="ECO:0000313" key="6">
    <source>
        <dbReference type="EMBL" id="KAF9523940.1"/>
    </source>
</evidence>
<gene>
    <name evidence="6" type="ORF">CPB83DRAFT_645991</name>
</gene>